<keyword evidence="3" id="KW-1003">Cell membrane</keyword>
<dbReference type="SUPFAM" id="SSF161098">
    <property type="entry name" value="MetI-like"/>
    <property type="match status" value="1"/>
</dbReference>
<dbReference type="Proteomes" id="UP000824102">
    <property type="component" value="Unassembled WGS sequence"/>
</dbReference>
<dbReference type="PANTHER" id="PTHR43227">
    <property type="entry name" value="BLL4140 PROTEIN"/>
    <property type="match status" value="1"/>
</dbReference>
<feature type="transmembrane region" description="Helical" evidence="7">
    <location>
        <begin position="304"/>
        <end position="325"/>
    </location>
</feature>
<dbReference type="Pfam" id="PF00528">
    <property type="entry name" value="BPD_transp_1"/>
    <property type="match status" value="1"/>
</dbReference>
<evidence type="ECO:0000256" key="3">
    <source>
        <dbReference type="ARBA" id="ARBA00022475"/>
    </source>
</evidence>
<comment type="caution">
    <text evidence="9">The sequence shown here is derived from an EMBL/GenBank/DDBJ whole genome shotgun (WGS) entry which is preliminary data.</text>
</comment>
<evidence type="ECO:0000256" key="7">
    <source>
        <dbReference type="RuleBase" id="RU363032"/>
    </source>
</evidence>
<dbReference type="CDD" id="cd06261">
    <property type="entry name" value="TM_PBP2"/>
    <property type="match status" value="1"/>
</dbReference>
<comment type="subcellular location">
    <subcellularLocation>
        <location evidence="1 7">Cell membrane</location>
        <topology evidence="1 7">Multi-pass membrane protein</topology>
    </subcellularLocation>
</comment>
<evidence type="ECO:0000256" key="6">
    <source>
        <dbReference type="ARBA" id="ARBA00023136"/>
    </source>
</evidence>
<dbReference type="GO" id="GO:0055085">
    <property type="term" value="P:transmembrane transport"/>
    <property type="evidence" value="ECO:0007669"/>
    <property type="project" value="InterPro"/>
</dbReference>
<feature type="transmembrane region" description="Helical" evidence="7">
    <location>
        <begin position="273"/>
        <end position="292"/>
    </location>
</feature>
<dbReference type="AlphaFoldDB" id="A0A9D2K0T6"/>
<accession>A0A9D2K0T6</accession>
<dbReference type="InterPro" id="IPR000515">
    <property type="entry name" value="MetI-like"/>
</dbReference>
<evidence type="ECO:0000256" key="4">
    <source>
        <dbReference type="ARBA" id="ARBA00022692"/>
    </source>
</evidence>
<sequence length="335" mass="37976">MKDTALEAVCERAEGVPSAARGPSKWNRVKRDVRRNWPLYLMILPVVVFFLVFSYFPMLGLLVSFKDYSTVQGIFGSPWATDLAGNTDIFFHFKTFFSDPYFGRLIRNTLIFSLMDIVFVFPAPIVVALLMHSIRNKPYRRATSTMMYMPYFISMVVVCGIVRDFTSVSGIFSVIAQRLGIVADETAILGDTRFFRWIVIVSNIWQATGYGSIIYIAALCSIDTTLYEAADIDGAGRMAKLFRITLPSIMPTIMIFLLLKIAAILNYNFEKIHLLYSIPTYEVGDILSTYIYRIGIEQGRISYTTAISFFNSVVGFVLLLISNWFSKKFGGNNLF</sequence>
<feature type="transmembrane region" description="Helical" evidence="7">
    <location>
        <begin position="241"/>
        <end position="267"/>
    </location>
</feature>
<evidence type="ECO:0000313" key="9">
    <source>
        <dbReference type="EMBL" id="HIZ72969.1"/>
    </source>
</evidence>
<evidence type="ECO:0000256" key="5">
    <source>
        <dbReference type="ARBA" id="ARBA00022989"/>
    </source>
</evidence>
<dbReference type="InterPro" id="IPR050809">
    <property type="entry name" value="UgpAE/MalFG_permease"/>
</dbReference>
<evidence type="ECO:0000256" key="2">
    <source>
        <dbReference type="ARBA" id="ARBA00022448"/>
    </source>
</evidence>
<feature type="transmembrane region" description="Helical" evidence="7">
    <location>
        <begin position="195"/>
        <end position="220"/>
    </location>
</feature>
<organism evidence="9 10">
    <name type="scientific">Candidatus Gallimonas intestinavium</name>
    <dbReference type="NCBI Taxonomy" id="2838603"/>
    <lineage>
        <taxon>Bacteria</taxon>
        <taxon>Bacillati</taxon>
        <taxon>Bacillota</taxon>
        <taxon>Clostridia</taxon>
        <taxon>Candidatus Gallimonas</taxon>
    </lineage>
</organism>
<feature type="transmembrane region" description="Helical" evidence="7">
    <location>
        <begin position="110"/>
        <end position="130"/>
    </location>
</feature>
<dbReference type="InterPro" id="IPR035906">
    <property type="entry name" value="MetI-like_sf"/>
</dbReference>
<feature type="domain" description="ABC transmembrane type-1" evidence="8">
    <location>
        <begin position="106"/>
        <end position="322"/>
    </location>
</feature>
<comment type="similarity">
    <text evidence="7">Belongs to the binding-protein-dependent transport system permease family.</text>
</comment>
<protein>
    <submittedName>
        <fullName evidence="9">ABC transporter permease subunit</fullName>
    </submittedName>
</protein>
<dbReference type="PROSITE" id="PS50928">
    <property type="entry name" value="ABC_TM1"/>
    <property type="match status" value="1"/>
</dbReference>
<evidence type="ECO:0000256" key="1">
    <source>
        <dbReference type="ARBA" id="ARBA00004651"/>
    </source>
</evidence>
<evidence type="ECO:0000313" key="10">
    <source>
        <dbReference type="Proteomes" id="UP000824102"/>
    </source>
</evidence>
<evidence type="ECO:0000259" key="8">
    <source>
        <dbReference type="PROSITE" id="PS50928"/>
    </source>
</evidence>
<feature type="transmembrane region" description="Helical" evidence="7">
    <location>
        <begin position="151"/>
        <end position="175"/>
    </location>
</feature>
<reference evidence="9" key="2">
    <citation type="submission" date="2021-04" db="EMBL/GenBank/DDBJ databases">
        <authorList>
            <person name="Gilroy R."/>
        </authorList>
    </citation>
    <scope>NUCLEOTIDE SEQUENCE</scope>
    <source>
        <strain evidence="9">ChiW7-2402</strain>
    </source>
</reference>
<keyword evidence="6 7" id="KW-0472">Membrane</keyword>
<dbReference type="Gene3D" id="1.10.3720.10">
    <property type="entry name" value="MetI-like"/>
    <property type="match status" value="1"/>
</dbReference>
<dbReference type="PANTHER" id="PTHR43227:SF11">
    <property type="entry name" value="BLL4140 PROTEIN"/>
    <property type="match status" value="1"/>
</dbReference>
<name>A0A9D2K0T6_9FIRM</name>
<dbReference type="EMBL" id="DXBB01000073">
    <property type="protein sequence ID" value="HIZ72969.1"/>
    <property type="molecule type" value="Genomic_DNA"/>
</dbReference>
<keyword evidence="5 7" id="KW-1133">Transmembrane helix</keyword>
<proteinExistence type="inferred from homology"/>
<gene>
    <name evidence="9" type="ORF">H9964_05270</name>
</gene>
<feature type="transmembrane region" description="Helical" evidence="7">
    <location>
        <begin position="37"/>
        <end position="56"/>
    </location>
</feature>
<keyword evidence="2 7" id="KW-0813">Transport</keyword>
<keyword evidence="4 7" id="KW-0812">Transmembrane</keyword>
<reference evidence="9" key="1">
    <citation type="journal article" date="2021" name="PeerJ">
        <title>Extensive microbial diversity within the chicken gut microbiome revealed by metagenomics and culture.</title>
        <authorList>
            <person name="Gilroy R."/>
            <person name="Ravi A."/>
            <person name="Getino M."/>
            <person name="Pursley I."/>
            <person name="Horton D.L."/>
            <person name="Alikhan N.F."/>
            <person name="Baker D."/>
            <person name="Gharbi K."/>
            <person name="Hall N."/>
            <person name="Watson M."/>
            <person name="Adriaenssens E.M."/>
            <person name="Foster-Nyarko E."/>
            <person name="Jarju S."/>
            <person name="Secka A."/>
            <person name="Antonio M."/>
            <person name="Oren A."/>
            <person name="Chaudhuri R.R."/>
            <person name="La Ragione R."/>
            <person name="Hildebrand F."/>
            <person name="Pallen M.J."/>
        </authorList>
    </citation>
    <scope>NUCLEOTIDE SEQUENCE</scope>
    <source>
        <strain evidence="9">ChiW7-2402</strain>
    </source>
</reference>
<dbReference type="GO" id="GO:0005886">
    <property type="term" value="C:plasma membrane"/>
    <property type="evidence" value="ECO:0007669"/>
    <property type="project" value="UniProtKB-SubCell"/>
</dbReference>